<evidence type="ECO:0000313" key="2">
    <source>
        <dbReference type="Proteomes" id="UP000183926"/>
    </source>
</evidence>
<dbReference type="PANTHER" id="PTHR41368:SF1">
    <property type="entry name" value="PROTEIN YGHO"/>
    <property type="match status" value="1"/>
</dbReference>
<dbReference type="PANTHER" id="PTHR41368">
    <property type="entry name" value="PROTEIN YGHO"/>
    <property type="match status" value="1"/>
</dbReference>
<dbReference type="InterPro" id="IPR016181">
    <property type="entry name" value="Acyl_CoA_acyltransferase"/>
</dbReference>
<name>A0A1I7G4M2_9PROT</name>
<evidence type="ECO:0000313" key="1">
    <source>
        <dbReference type="EMBL" id="SFU43402.1"/>
    </source>
</evidence>
<dbReference type="AlphaFoldDB" id="A0A1I7G4M2"/>
<accession>A0A1I7G4M2</accession>
<evidence type="ECO:0008006" key="3">
    <source>
        <dbReference type="Google" id="ProtNLM"/>
    </source>
</evidence>
<dbReference type="Proteomes" id="UP000183926">
    <property type="component" value="Unassembled WGS sequence"/>
</dbReference>
<dbReference type="OrthoDB" id="9806005at2"/>
<reference evidence="1 2" key="1">
    <citation type="submission" date="2016-10" db="EMBL/GenBank/DDBJ databases">
        <authorList>
            <person name="de Groot N.N."/>
        </authorList>
    </citation>
    <scope>NUCLEOTIDE SEQUENCE [LARGE SCALE GENOMIC DNA]</scope>
    <source>
        <strain evidence="1 2">Nm24</strain>
    </source>
</reference>
<dbReference type="RefSeq" id="WP_074927182.1">
    <property type="nucleotide sequence ID" value="NZ_FPBL01000002.1"/>
</dbReference>
<dbReference type="Gene3D" id="3.40.630.30">
    <property type="match status" value="1"/>
</dbReference>
<organism evidence="1 2">
    <name type="scientific">Nitrosomonas eutropha</name>
    <dbReference type="NCBI Taxonomy" id="916"/>
    <lineage>
        <taxon>Bacteria</taxon>
        <taxon>Pseudomonadati</taxon>
        <taxon>Pseudomonadota</taxon>
        <taxon>Betaproteobacteria</taxon>
        <taxon>Nitrosomonadales</taxon>
        <taxon>Nitrosomonadaceae</taxon>
        <taxon>Nitrosomonas</taxon>
    </lineage>
</organism>
<dbReference type="EMBL" id="FPBL01000002">
    <property type="protein sequence ID" value="SFU43402.1"/>
    <property type="molecule type" value="Genomic_DNA"/>
</dbReference>
<proteinExistence type="predicted"/>
<sequence>MRIFPDHPSDGKIKILPISGFRGIGKFIDVPWRIYTDDPLWVPPLRLERRLHFSRFNPYFKHAQWQGWIAYRNNQPVGRISAQIDELHRQRYGPDTGHFGMLESINDEAVFSELIQVAEDWLVKRGARQISGPFNFSINQECGLLVQGFDTPPVFMMPYSPRWYVNLLEQNGYHPSKDLLAYWLETDFESPSAMQQAIDHKYQHRIQIRTLRRDRFSEEIEIMRNIFNDAWSENWGFVPFTLEEFAELGSSLRWLVPDEFVQIAEMDGEPVAFMAALPNLNEVLPDLNGNLFPLGWLHLVNKLKSNSITTGRVPLMGVRKQFHHTLPGIALAFKIIDAPRKIARTRGIQHVELSWILEDNLPMRTILERIGGKEYKRYRIYEKTLA</sequence>
<dbReference type="InterPro" id="IPR039968">
    <property type="entry name" value="BcerS-like"/>
</dbReference>
<protein>
    <recommendedName>
        <fullName evidence="3">N-acetyltransferase domain-containing protein</fullName>
    </recommendedName>
</protein>
<dbReference type="SUPFAM" id="SSF55729">
    <property type="entry name" value="Acyl-CoA N-acyltransferases (Nat)"/>
    <property type="match status" value="1"/>
</dbReference>
<gene>
    <name evidence="1" type="ORF">SAMN05216339_102208</name>
</gene>